<protein>
    <recommendedName>
        <fullName evidence="3 9">4-diphosphocytidyl-2-C-methyl-D-erythritol kinase</fullName>
        <shortName evidence="9">CMK</shortName>
        <ecNumber evidence="2 9">2.7.1.148</ecNumber>
    </recommendedName>
    <alternativeName>
        <fullName evidence="8 9">4-(cytidine-5'-diphospho)-2-C-methyl-D-erythritol kinase</fullName>
    </alternativeName>
</protein>
<keyword evidence="5 9" id="KW-0547">Nucleotide-binding</keyword>
<dbReference type="GO" id="GO:0050515">
    <property type="term" value="F:4-(cytidine 5'-diphospho)-2-C-methyl-D-erythritol kinase activity"/>
    <property type="evidence" value="ECO:0007669"/>
    <property type="project" value="UniProtKB-UniRule"/>
</dbReference>
<dbReference type="EMBL" id="PEBK01000002">
    <property type="protein sequence ID" value="PJM75971.1"/>
    <property type="molecule type" value="Genomic_DNA"/>
</dbReference>
<dbReference type="Pfam" id="PF00288">
    <property type="entry name" value="GHMP_kinases_N"/>
    <property type="match status" value="1"/>
</dbReference>
<dbReference type="SUPFAM" id="SSF55060">
    <property type="entry name" value="GHMP Kinase, C-terminal domain"/>
    <property type="match status" value="1"/>
</dbReference>
<dbReference type="PANTHER" id="PTHR43527">
    <property type="entry name" value="4-DIPHOSPHOCYTIDYL-2-C-METHYL-D-ERYTHRITOL KINASE, CHLOROPLASTIC"/>
    <property type="match status" value="1"/>
</dbReference>
<evidence type="ECO:0000259" key="11">
    <source>
        <dbReference type="Pfam" id="PF08544"/>
    </source>
</evidence>
<evidence type="ECO:0000313" key="12">
    <source>
        <dbReference type="EMBL" id="PJM75971.1"/>
    </source>
</evidence>
<comment type="pathway">
    <text evidence="9">Isoprenoid biosynthesis; isopentenyl diphosphate biosynthesis via DXP pathway; isopentenyl diphosphate from 1-deoxy-D-xylulose 5-phosphate: step 3/6.</text>
</comment>
<dbReference type="EC" id="2.7.1.148" evidence="2 9"/>
<evidence type="ECO:0000256" key="5">
    <source>
        <dbReference type="ARBA" id="ARBA00022741"/>
    </source>
</evidence>
<feature type="binding site" evidence="9">
    <location>
        <begin position="109"/>
        <end position="119"/>
    </location>
    <ligand>
        <name>ATP</name>
        <dbReference type="ChEBI" id="CHEBI:30616"/>
    </ligand>
</feature>
<dbReference type="GO" id="GO:0005524">
    <property type="term" value="F:ATP binding"/>
    <property type="evidence" value="ECO:0007669"/>
    <property type="project" value="UniProtKB-UniRule"/>
</dbReference>
<gene>
    <name evidence="9" type="primary">ispE</name>
    <name evidence="12" type="ORF">CSQ87_03450</name>
</gene>
<keyword evidence="7 9" id="KW-0067">ATP-binding</keyword>
<dbReference type="Gene3D" id="3.30.230.10">
    <property type="match status" value="1"/>
</dbReference>
<dbReference type="InterPro" id="IPR014721">
    <property type="entry name" value="Ribsml_uS5_D2-typ_fold_subgr"/>
</dbReference>
<comment type="function">
    <text evidence="9">Catalyzes the phosphorylation of the position 2 hydroxy group of 4-diphosphocytidyl-2C-methyl-D-erythritol.</text>
</comment>
<comment type="similarity">
    <text evidence="1 9">Belongs to the GHMP kinase family. IspE subfamily.</text>
</comment>
<evidence type="ECO:0000256" key="7">
    <source>
        <dbReference type="ARBA" id="ARBA00022840"/>
    </source>
</evidence>
<evidence type="ECO:0000313" key="13">
    <source>
        <dbReference type="Proteomes" id="UP000231451"/>
    </source>
</evidence>
<feature type="active site" evidence="9">
    <location>
        <position position="15"/>
    </location>
</feature>
<feature type="domain" description="GHMP kinase C-terminal" evidence="11">
    <location>
        <begin position="209"/>
        <end position="274"/>
    </location>
</feature>
<feature type="active site" evidence="9">
    <location>
        <position position="151"/>
    </location>
</feature>
<dbReference type="InterPro" id="IPR020568">
    <property type="entry name" value="Ribosomal_Su5_D2-typ_SF"/>
</dbReference>
<dbReference type="PANTHER" id="PTHR43527:SF2">
    <property type="entry name" value="4-DIPHOSPHOCYTIDYL-2-C-METHYL-D-ERYTHRITOL KINASE, CHLOROPLASTIC"/>
    <property type="match status" value="1"/>
</dbReference>
<dbReference type="InterPro" id="IPR004424">
    <property type="entry name" value="IspE"/>
</dbReference>
<feature type="domain" description="GHMP kinase N-terminal" evidence="10">
    <location>
        <begin position="82"/>
        <end position="159"/>
    </location>
</feature>
<proteinExistence type="inferred from homology"/>
<evidence type="ECO:0000256" key="3">
    <source>
        <dbReference type="ARBA" id="ARBA00017473"/>
    </source>
</evidence>
<evidence type="ECO:0000256" key="1">
    <source>
        <dbReference type="ARBA" id="ARBA00009684"/>
    </source>
</evidence>
<dbReference type="Pfam" id="PF08544">
    <property type="entry name" value="GHMP_kinases_C"/>
    <property type="match status" value="1"/>
</dbReference>
<dbReference type="GO" id="GO:0019288">
    <property type="term" value="P:isopentenyl diphosphate biosynthetic process, methylerythritol 4-phosphate pathway"/>
    <property type="evidence" value="ECO:0007669"/>
    <property type="project" value="UniProtKB-UniRule"/>
</dbReference>
<reference evidence="12 13" key="1">
    <citation type="submission" date="2017-10" db="EMBL/GenBank/DDBJ databases">
        <title>Draft genome sequences of strains TRE 1, TRE 9, TRE H and TRI 7, isolated from tamarins, belonging to four potential novel Bifidobacterium species.</title>
        <authorList>
            <person name="Mattarelli P."/>
            <person name="Modesto M."/>
            <person name="Puglisi E."/>
            <person name="Morelli L."/>
            <person name="Spezio C."/>
            <person name="Bonetti A."/>
            <person name="Sandri C."/>
        </authorList>
    </citation>
    <scope>NUCLEOTIDE SEQUENCE [LARGE SCALE GENOMIC DNA]</scope>
    <source>
        <strain evidence="13">TRI7</strain>
    </source>
</reference>
<keyword evidence="6 9" id="KW-0418">Kinase</keyword>
<dbReference type="UniPathway" id="UPA00056">
    <property type="reaction ID" value="UER00094"/>
</dbReference>
<evidence type="ECO:0000259" key="10">
    <source>
        <dbReference type="Pfam" id="PF00288"/>
    </source>
</evidence>
<sequence length="294" mass="31292">MTAPFSSVRVECPAKTNLTLKVGPSRAEWGGRHALDTIYCGVGVYDTVTVSAKEPGSGFSLDLLGRHLGDLAFDKADMRRNHAVMALFALAEEAGRSPDVAISLEKRIPVGAGLGGGSADAAGTLLALNDLWELHWPVERLEPIAARLGADMPFCLHGGLARGTGYGERIERLDATDRRIDATTIGRMVVGAYNAQLSTPDVYAMFDRIGRGRGDANHLQRAAVHLHPRSGKAIEYAMQAGATAAFVSGSGPTVIACVPDEATAASVCRTWTNRRCVDRLFETTAPVTPIISHE</sequence>
<evidence type="ECO:0000256" key="4">
    <source>
        <dbReference type="ARBA" id="ARBA00022679"/>
    </source>
</evidence>
<organism evidence="12 13">
    <name type="scientific">Bifidobacterium simiarum</name>
    <dbReference type="NCBI Taxonomy" id="2045441"/>
    <lineage>
        <taxon>Bacteria</taxon>
        <taxon>Bacillati</taxon>
        <taxon>Actinomycetota</taxon>
        <taxon>Actinomycetes</taxon>
        <taxon>Bifidobacteriales</taxon>
        <taxon>Bifidobacteriaceae</taxon>
        <taxon>Bifidobacterium</taxon>
    </lineage>
</organism>
<evidence type="ECO:0000256" key="8">
    <source>
        <dbReference type="ARBA" id="ARBA00032554"/>
    </source>
</evidence>
<comment type="caution">
    <text evidence="12">The sequence shown here is derived from an EMBL/GenBank/DDBJ whole genome shotgun (WGS) entry which is preliminary data.</text>
</comment>
<dbReference type="PIRSF" id="PIRSF010376">
    <property type="entry name" value="IspE"/>
    <property type="match status" value="1"/>
</dbReference>
<evidence type="ECO:0000256" key="9">
    <source>
        <dbReference type="HAMAP-Rule" id="MF_00061"/>
    </source>
</evidence>
<evidence type="ECO:0000256" key="6">
    <source>
        <dbReference type="ARBA" id="ARBA00022777"/>
    </source>
</evidence>
<evidence type="ECO:0000256" key="2">
    <source>
        <dbReference type="ARBA" id="ARBA00012052"/>
    </source>
</evidence>
<dbReference type="InterPro" id="IPR013750">
    <property type="entry name" value="GHMP_kinase_C_dom"/>
</dbReference>
<dbReference type="InterPro" id="IPR036554">
    <property type="entry name" value="GHMP_kinase_C_sf"/>
</dbReference>
<dbReference type="InterPro" id="IPR006204">
    <property type="entry name" value="GHMP_kinase_N_dom"/>
</dbReference>
<comment type="catalytic activity">
    <reaction evidence="9">
        <text>4-CDP-2-C-methyl-D-erythritol + ATP = 4-CDP-2-C-methyl-D-erythritol 2-phosphate + ADP + H(+)</text>
        <dbReference type="Rhea" id="RHEA:18437"/>
        <dbReference type="ChEBI" id="CHEBI:15378"/>
        <dbReference type="ChEBI" id="CHEBI:30616"/>
        <dbReference type="ChEBI" id="CHEBI:57823"/>
        <dbReference type="ChEBI" id="CHEBI:57919"/>
        <dbReference type="ChEBI" id="CHEBI:456216"/>
        <dbReference type="EC" id="2.7.1.148"/>
    </reaction>
</comment>
<dbReference type="OrthoDB" id="3173073at2"/>
<dbReference type="HAMAP" id="MF_00061">
    <property type="entry name" value="IspE"/>
    <property type="match status" value="1"/>
</dbReference>
<name>A0A2M9HGS2_9BIFI</name>
<dbReference type="GO" id="GO:0016114">
    <property type="term" value="P:terpenoid biosynthetic process"/>
    <property type="evidence" value="ECO:0007669"/>
    <property type="project" value="InterPro"/>
</dbReference>
<keyword evidence="4 9" id="KW-0808">Transferase</keyword>
<accession>A0A2M9HGS2</accession>
<dbReference type="SUPFAM" id="SSF54211">
    <property type="entry name" value="Ribosomal protein S5 domain 2-like"/>
    <property type="match status" value="1"/>
</dbReference>
<dbReference type="Proteomes" id="UP000231451">
    <property type="component" value="Unassembled WGS sequence"/>
</dbReference>
<dbReference type="AlphaFoldDB" id="A0A2M9HGS2"/>
<keyword evidence="13" id="KW-1185">Reference proteome</keyword>
<dbReference type="Gene3D" id="3.30.70.890">
    <property type="entry name" value="GHMP kinase, C-terminal domain"/>
    <property type="match status" value="1"/>
</dbReference>
<keyword evidence="9" id="KW-0414">Isoprene biosynthesis</keyword>